<evidence type="ECO:0000313" key="3">
    <source>
        <dbReference type="Proteomes" id="UP000070133"/>
    </source>
</evidence>
<protein>
    <submittedName>
        <fullName evidence="2">Uncharacterized protein</fullName>
    </submittedName>
</protein>
<feature type="compositionally biased region" description="Basic and acidic residues" evidence="1">
    <location>
        <begin position="299"/>
        <end position="314"/>
    </location>
</feature>
<name>A0A139H406_9PEZI</name>
<accession>A0A139H406</accession>
<dbReference type="AlphaFoldDB" id="A0A139H406"/>
<organism evidence="2 3">
    <name type="scientific">Pseudocercospora eumusae</name>
    <dbReference type="NCBI Taxonomy" id="321146"/>
    <lineage>
        <taxon>Eukaryota</taxon>
        <taxon>Fungi</taxon>
        <taxon>Dikarya</taxon>
        <taxon>Ascomycota</taxon>
        <taxon>Pezizomycotina</taxon>
        <taxon>Dothideomycetes</taxon>
        <taxon>Dothideomycetidae</taxon>
        <taxon>Mycosphaerellales</taxon>
        <taxon>Mycosphaerellaceae</taxon>
        <taxon>Pseudocercospora</taxon>
    </lineage>
</organism>
<dbReference type="EMBL" id="LFZN01000150">
    <property type="protein sequence ID" value="KXS97183.1"/>
    <property type="molecule type" value="Genomic_DNA"/>
</dbReference>
<keyword evidence="3" id="KW-1185">Reference proteome</keyword>
<gene>
    <name evidence="2" type="ORF">AC578_856</name>
</gene>
<dbReference type="OrthoDB" id="3639531at2759"/>
<sequence>MADSSAQQNALRCSLLDLPQELLEVICDYAYQPPSDAIILFKNRWHRRELERKSNDAQHDIVPFPPPKVNDFLVCKRFFITSARSYSSRATFDYVSLCNSDTLRRVQGIFCQWVTSLKMAFIDVHGFKRTNFPSLRHVQLLVQAHFFYDLEPNAIFQRECSYQELKSSRMYDTVARKLTGLQRFQIIPNYDCQVTGHHQQFRANLQRFDGLLKPFVLGSNAAALQANEGSKSGSMPLYIGSAVNVHASAQDVSFTKPATLAAAKARHQEWRQRVGVSDTRSPGMDLEAAESGFGSSPKHGAEHLQSKKPSEDTDILRTMTNQRGTDRKPHEASSQGICVESTPRSHRNGVILNNRTACDPSSPPHGQSEQLSEERQLPQLGPNVERYSVAAVSVIDPLNTASNGQIATIRQMRGNRRELQRSTATVADLLAQEKENWNDVYHIRNMFRGNSAGLIEEDSEPEIPGALVLGPPARQICELDQSREDAEHLQAEPLPQSMTTPNLCSGLQVRDVRKSTNWRKPFTWLKKIGKQQGQ</sequence>
<proteinExistence type="predicted"/>
<evidence type="ECO:0000256" key="1">
    <source>
        <dbReference type="SAM" id="MobiDB-lite"/>
    </source>
</evidence>
<evidence type="ECO:0000313" key="2">
    <source>
        <dbReference type="EMBL" id="KXS97183.1"/>
    </source>
</evidence>
<feature type="region of interest" description="Disordered" evidence="1">
    <location>
        <begin position="354"/>
        <end position="379"/>
    </location>
</feature>
<comment type="caution">
    <text evidence="2">The sequence shown here is derived from an EMBL/GenBank/DDBJ whole genome shotgun (WGS) entry which is preliminary data.</text>
</comment>
<reference evidence="2 3" key="1">
    <citation type="submission" date="2015-07" db="EMBL/GenBank/DDBJ databases">
        <title>Comparative genomics of the Sigatoka disease complex on banana suggests a link between parallel evolutionary changes in Pseudocercospora fijiensis and Pseudocercospora eumusae and increased virulence on the banana host.</title>
        <authorList>
            <person name="Chang T.-C."/>
            <person name="Salvucci A."/>
            <person name="Crous P.W."/>
            <person name="Stergiopoulos I."/>
        </authorList>
    </citation>
    <scope>NUCLEOTIDE SEQUENCE [LARGE SCALE GENOMIC DNA]</scope>
    <source>
        <strain evidence="2 3">CBS 114824</strain>
    </source>
</reference>
<feature type="region of interest" description="Disordered" evidence="1">
    <location>
        <begin position="266"/>
        <end position="314"/>
    </location>
</feature>
<dbReference type="Proteomes" id="UP000070133">
    <property type="component" value="Unassembled WGS sequence"/>
</dbReference>